<evidence type="ECO:0000313" key="3">
    <source>
        <dbReference type="Proteomes" id="UP000025227"/>
    </source>
</evidence>
<feature type="coiled-coil region" evidence="1">
    <location>
        <begin position="14"/>
        <end position="59"/>
    </location>
</feature>
<dbReference type="AlphaFoldDB" id="A0A7I5E952"/>
<sequence>MALEEAKHHSQLVARLEEEAMLELRSGLAELQDEVRSKVEDLEETMHKLEREYQEAKSVFNRMGSKRKHDVEEELFEKWRNCEQKLRRSEKELKDLDRFFEQQHGQETPFRRSRLEGHAPMHLL</sequence>
<evidence type="ECO:0000256" key="1">
    <source>
        <dbReference type="SAM" id="Coils"/>
    </source>
</evidence>
<proteinExistence type="predicted"/>
<keyword evidence="3" id="KW-1185">Reference proteome</keyword>
<evidence type="ECO:0000256" key="2">
    <source>
        <dbReference type="SAM" id="MobiDB-lite"/>
    </source>
</evidence>
<name>A0A7I5E952_HAECO</name>
<protein>
    <submittedName>
        <fullName evidence="4">Protein Muted homolog</fullName>
    </submittedName>
</protein>
<dbReference type="Proteomes" id="UP000025227">
    <property type="component" value="Unplaced"/>
</dbReference>
<keyword evidence="1" id="KW-0175">Coiled coil</keyword>
<evidence type="ECO:0000313" key="4">
    <source>
        <dbReference type="WBParaSite" id="HCON_00079910-00001"/>
    </source>
</evidence>
<accession>A0A7I5E952</accession>
<organism evidence="3 4">
    <name type="scientific">Haemonchus contortus</name>
    <name type="common">Barber pole worm</name>
    <dbReference type="NCBI Taxonomy" id="6289"/>
    <lineage>
        <taxon>Eukaryota</taxon>
        <taxon>Metazoa</taxon>
        <taxon>Ecdysozoa</taxon>
        <taxon>Nematoda</taxon>
        <taxon>Chromadorea</taxon>
        <taxon>Rhabditida</taxon>
        <taxon>Rhabditina</taxon>
        <taxon>Rhabditomorpha</taxon>
        <taxon>Strongyloidea</taxon>
        <taxon>Trichostrongylidae</taxon>
        <taxon>Haemonchus</taxon>
    </lineage>
</organism>
<feature type="region of interest" description="Disordered" evidence="2">
    <location>
        <begin position="104"/>
        <end position="124"/>
    </location>
</feature>
<dbReference type="WBParaSite" id="HCON_00079910-00001">
    <property type="protein sequence ID" value="HCON_00079910-00001"/>
    <property type="gene ID" value="HCON_00079910"/>
</dbReference>
<reference evidence="4" key="1">
    <citation type="submission" date="2020-12" db="UniProtKB">
        <authorList>
            <consortium name="WormBaseParasite"/>
        </authorList>
    </citation>
    <scope>IDENTIFICATION</scope>
    <source>
        <strain evidence="4">MHco3</strain>
    </source>
</reference>
<feature type="compositionally biased region" description="Basic and acidic residues" evidence="2">
    <location>
        <begin position="109"/>
        <end position="124"/>
    </location>
</feature>